<name>A0ABU2MA87_9ACTN</name>
<dbReference type="PANTHER" id="PTHR47959:SF13">
    <property type="entry name" value="ATP-DEPENDENT RNA HELICASE RHLE"/>
    <property type="match status" value="1"/>
</dbReference>
<organism evidence="11 12">
    <name type="scientific">Nocardiopsis lambiniae</name>
    <dbReference type="NCBI Taxonomy" id="3075539"/>
    <lineage>
        <taxon>Bacteria</taxon>
        <taxon>Bacillati</taxon>
        <taxon>Actinomycetota</taxon>
        <taxon>Actinomycetes</taxon>
        <taxon>Streptosporangiales</taxon>
        <taxon>Nocardiopsidaceae</taxon>
        <taxon>Nocardiopsis</taxon>
    </lineage>
</organism>
<dbReference type="GO" id="GO:0004386">
    <property type="term" value="F:helicase activity"/>
    <property type="evidence" value="ECO:0007669"/>
    <property type="project" value="UniProtKB-KW"/>
</dbReference>
<dbReference type="PROSITE" id="PS51195">
    <property type="entry name" value="Q_MOTIF"/>
    <property type="match status" value="1"/>
</dbReference>
<comment type="caution">
    <text evidence="11">The sequence shown here is derived from an EMBL/GenBank/DDBJ whole genome shotgun (WGS) entry which is preliminary data.</text>
</comment>
<feature type="short sequence motif" description="Q motif" evidence="6">
    <location>
        <begin position="8"/>
        <end position="36"/>
    </location>
</feature>
<dbReference type="SMART" id="SM00487">
    <property type="entry name" value="DEXDc"/>
    <property type="match status" value="1"/>
</dbReference>
<dbReference type="PROSITE" id="PS51192">
    <property type="entry name" value="HELICASE_ATP_BIND_1"/>
    <property type="match status" value="1"/>
</dbReference>
<evidence type="ECO:0000256" key="6">
    <source>
        <dbReference type="PROSITE-ProRule" id="PRU00552"/>
    </source>
</evidence>
<feature type="domain" description="Helicase C-terminal" evidence="9">
    <location>
        <begin position="235"/>
        <end position="382"/>
    </location>
</feature>
<dbReference type="EMBL" id="JAVREP010000008">
    <property type="protein sequence ID" value="MDT0329488.1"/>
    <property type="molecule type" value="Genomic_DNA"/>
</dbReference>
<evidence type="ECO:0000256" key="7">
    <source>
        <dbReference type="SAM" id="MobiDB-lite"/>
    </source>
</evidence>
<accession>A0ABU2MA87</accession>
<dbReference type="Pfam" id="PF00270">
    <property type="entry name" value="DEAD"/>
    <property type="match status" value="1"/>
</dbReference>
<dbReference type="CDD" id="cd00268">
    <property type="entry name" value="DEADc"/>
    <property type="match status" value="1"/>
</dbReference>
<dbReference type="PANTHER" id="PTHR47959">
    <property type="entry name" value="ATP-DEPENDENT RNA HELICASE RHLE-RELATED"/>
    <property type="match status" value="1"/>
</dbReference>
<keyword evidence="4" id="KW-0067">ATP-binding</keyword>
<protein>
    <submittedName>
        <fullName evidence="11">DEAD/DEAH box helicase</fullName>
    </submittedName>
</protein>
<evidence type="ECO:0000259" key="9">
    <source>
        <dbReference type="PROSITE" id="PS51194"/>
    </source>
</evidence>
<feature type="region of interest" description="Disordered" evidence="7">
    <location>
        <begin position="387"/>
        <end position="595"/>
    </location>
</feature>
<reference evidence="12" key="1">
    <citation type="submission" date="2023-07" db="EMBL/GenBank/DDBJ databases">
        <title>30 novel species of actinomycetes from the DSMZ collection.</title>
        <authorList>
            <person name="Nouioui I."/>
        </authorList>
    </citation>
    <scope>NUCLEOTIDE SEQUENCE [LARGE SCALE GENOMIC DNA]</scope>
    <source>
        <strain evidence="12">DSM 44743</strain>
    </source>
</reference>
<dbReference type="SMART" id="SM00490">
    <property type="entry name" value="HELICc"/>
    <property type="match status" value="1"/>
</dbReference>
<evidence type="ECO:0000256" key="3">
    <source>
        <dbReference type="ARBA" id="ARBA00022806"/>
    </source>
</evidence>
<dbReference type="InterPro" id="IPR050079">
    <property type="entry name" value="DEAD_box_RNA_helicase"/>
</dbReference>
<evidence type="ECO:0000313" key="11">
    <source>
        <dbReference type="EMBL" id="MDT0329488.1"/>
    </source>
</evidence>
<evidence type="ECO:0000259" key="10">
    <source>
        <dbReference type="PROSITE" id="PS51195"/>
    </source>
</evidence>
<feature type="compositionally biased region" description="Basic and acidic residues" evidence="7">
    <location>
        <begin position="495"/>
        <end position="520"/>
    </location>
</feature>
<dbReference type="PROSITE" id="PS51194">
    <property type="entry name" value="HELICASE_CTER"/>
    <property type="match status" value="1"/>
</dbReference>
<feature type="compositionally biased region" description="Basic and acidic residues" evidence="7">
    <location>
        <begin position="528"/>
        <end position="563"/>
    </location>
</feature>
<evidence type="ECO:0000256" key="1">
    <source>
        <dbReference type="ARBA" id="ARBA00022741"/>
    </source>
</evidence>
<feature type="domain" description="Helicase ATP-binding" evidence="8">
    <location>
        <begin position="39"/>
        <end position="212"/>
    </location>
</feature>
<feature type="domain" description="DEAD-box RNA helicase Q" evidence="10">
    <location>
        <begin position="8"/>
        <end position="36"/>
    </location>
</feature>
<dbReference type="InterPro" id="IPR014014">
    <property type="entry name" value="RNA_helicase_DEAD_Q_motif"/>
</dbReference>
<comment type="similarity">
    <text evidence="5">Belongs to the DEAD box helicase family.</text>
</comment>
<sequence length="595" mass="63709">MTDTAVTPAFDSLGLPQDIVDELAKNGVTTPFPIQAATIPDAIDGRDVLGCGRTGSGKTLAFGLPILVRAAEQRAGANRPRALILVPTRELAHQVRDALRLYARIVGVRVGDVVGGSSYTRQINELRRGVDVLVATPGRLSDLIDQGACDLSDVRISVLDEADQMCDMGFMPQVSELLDQVHPEGQTLLFSATLDGDVDTLVRKYMNDPRTHSVDPPVSQVTTMEHHLLKVLPRDKNKIITQIAAREGRTILFVRSKYRADTISEQLAEAGVPCASLHGGKTQSVRTRTLASFREGRIQALVATDVAARGIHVDGIDLVVNVDLPTGHKDYLHRGGRTARAGSSGSVVSLVAPNQRRLARRLLSDAGVDAQQHLVNPGDELLTEVTGAREPSWEPWIEPPEPVRERRGRGGPRGGGGYRGGYRGDREGGYRGGDRREGGYRGGDRPRGEGGGYRGDREGGYRGGDREGGYRGGDRDGGFRGGDRPRGEGGGGYRGGERREGGFRGGDRDGGFRGGDRPRGEGGGGYRGGERREGGFRGGDRDGGFRGGDRREGGYRGGDRPRGEGGGGYRGGERREGGYRGGPRGGGHRDPARQY</sequence>
<keyword evidence="12" id="KW-1185">Reference proteome</keyword>
<keyword evidence="2" id="KW-0378">Hydrolase</keyword>
<keyword evidence="3 11" id="KW-0347">Helicase</keyword>
<dbReference type="InterPro" id="IPR044742">
    <property type="entry name" value="DEAD/DEAH_RhlB"/>
</dbReference>
<dbReference type="InterPro" id="IPR014001">
    <property type="entry name" value="Helicase_ATP-bd"/>
</dbReference>
<dbReference type="CDD" id="cd18787">
    <property type="entry name" value="SF2_C_DEAD"/>
    <property type="match status" value="1"/>
</dbReference>
<dbReference type="Pfam" id="PF00271">
    <property type="entry name" value="Helicase_C"/>
    <property type="match status" value="1"/>
</dbReference>
<keyword evidence="1" id="KW-0547">Nucleotide-binding</keyword>
<evidence type="ECO:0000313" key="12">
    <source>
        <dbReference type="Proteomes" id="UP001183390"/>
    </source>
</evidence>
<dbReference type="SUPFAM" id="SSF52540">
    <property type="entry name" value="P-loop containing nucleoside triphosphate hydrolases"/>
    <property type="match status" value="1"/>
</dbReference>
<evidence type="ECO:0000259" key="8">
    <source>
        <dbReference type="PROSITE" id="PS51192"/>
    </source>
</evidence>
<feature type="compositionally biased region" description="Gly residues" evidence="7">
    <location>
        <begin position="411"/>
        <end position="421"/>
    </location>
</feature>
<dbReference type="Gene3D" id="3.40.50.300">
    <property type="entry name" value="P-loop containing nucleotide triphosphate hydrolases"/>
    <property type="match status" value="2"/>
</dbReference>
<evidence type="ECO:0000256" key="5">
    <source>
        <dbReference type="ARBA" id="ARBA00038437"/>
    </source>
</evidence>
<feature type="compositionally biased region" description="Basic and acidic residues" evidence="7">
    <location>
        <begin position="422"/>
        <end position="487"/>
    </location>
</feature>
<dbReference type="InterPro" id="IPR027417">
    <property type="entry name" value="P-loop_NTPase"/>
</dbReference>
<dbReference type="InterPro" id="IPR001650">
    <property type="entry name" value="Helicase_C-like"/>
</dbReference>
<dbReference type="Proteomes" id="UP001183390">
    <property type="component" value="Unassembled WGS sequence"/>
</dbReference>
<dbReference type="InterPro" id="IPR011545">
    <property type="entry name" value="DEAD/DEAH_box_helicase_dom"/>
</dbReference>
<evidence type="ECO:0000256" key="2">
    <source>
        <dbReference type="ARBA" id="ARBA00022801"/>
    </source>
</evidence>
<gene>
    <name evidence="11" type="ORF">RM479_13800</name>
</gene>
<proteinExistence type="inferred from homology"/>
<evidence type="ECO:0000256" key="4">
    <source>
        <dbReference type="ARBA" id="ARBA00022840"/>
    </source>
</evidence>